<dbReference type="AlphaFoldDB" id="A0A9I9DHB4"/>
<sequence>MPIGLEKPSVELVKVTEDMKSFKAYHKLHVEQANARHVGAQMKKVAEAEKGEKK</sequence>
<accession>A0A9I9DHB4</accession>
<dbReference type="Gramene" id="MELO3C018398.2.1">
    <property type="protein sequence ID" value="MELO3C018398.2.1"/>
    <property type="gene ID" value="MELO3C018398.2"/>
</dbReference>
<protein>
    <submittedName>
        <fullName evidence="4">Uncharacterized protein</fullName>
    </submittedName>
</protein>
<dbReference type="FunFam" id="1.20.5.110:FF:000003">
    <property type="entry name" value="60S ribosomal protein L13"/>
    <property type="match status" value="1"/>
</dbReference>
<evidence type="ECO:0000256" key="3">
    <source>
        <dbReference type="ARBA" id="ARBA00023274"/>
    </source>
</evidence>
<proteinExistence type="inferred from homology"/>
<keyword evidence="3" id="KW-0687">Ribonucleoprotein</keyword>
<evidence type="ECO:0000256" key="2">
    <source>
        <dbReference type="ARBA" id="ARBA00022980"/>
    </source>
</evidence>
<comment type="similarity">
    <text evidence="1">Belongs to the eukaryotic ribosomal protein eL13 family.</text>
</comment>
<dbReference type="Gene3D" id="1.20.5.110">
    <property type="match status" value="1"/>
</dbReference>
<reference evidence="4" key="1">
    <citation type="submission" date="2023-03" db="UniProtKB">
        <authorList>
            <consortium name="EnsemblPlants"/>
        </authorList>
    </citation>
    <scope>IDENTIFICATION</scope>
</reference>
<keyword evidence="2" id="KW-0689">Ribosomal protein</keyword>
<dbReference type="GO" id="GO:1990904">
    <property type="term" value="C:ribonucleoprotein complex"/>
    <property type="evidence" value="ECO:0007669"/>
    <property type="project" value="UniProtKB-KW"/>
</dbReference>
<evidence type="ECO:0000256" key="1">
    <source>
        <dbReference type="ARBA" id="ARBA00005640"/>
    </source>
</evidence>
<evidence type="ECO:0000313" key="4">
    <source>
        <dbReference type="EnsemblPlants" id="MELO3C018398.2.1"/>
    </source>
</evidence>
<dbReference type="EnsemblPlants" id="MELO3C018398.2.1">
    <property type="protein sequence ID" value="MELO3C018398.2.1"/>
    <property type="gene ID" value="MELO3C018398.2"/>
</dbReference>
<name>A0A9I9DHB4_CUCME</name>
<dbReference type="GO" id="GO:0005840">
    <property type="term" value="C:ribosome"/>
    <property type="evidence" value="ECO:0007669"/>
    <property type="project" value="UniProtKB-KW"/>
</dbReference>
<organism evidence="4">
    <name type="scientific">Cucumis melo</name>
    <name type="common">Muskmelon</name>
    <dbReference type="NCBI Taxonomy" id="3656"/>
    <lineage>
        <taxon>Eukaryota</taxon>
        <taxon>Viridiplantae</taxon>
        <taxon>Streptophyta</taxon>
        <taxon>Embryophyta</taxon>
        <taxon>Tracheophyta</taxon>
        <taxon>Spermatophyta</taxon>
        <taxon>Magnoliopsida</taxon>
        <taxon>eudicotyledons</taxon>
        <taxon>Gunneridae</taxon>
        <taxon>Pentapetalae</taxon>
        <taxon>rosids</taxon>
        <taxon>fabids</taxon>
        <taxon>Cucurbitales</taxon>
        <taxon>Cucurbitaceae</taxon>
        <taxon>Benincaseae</taxon>
        <taxon>Cucumis</taxon>
    </lineage>
</organism>